<proteinExistence type="predicted"/>
<protein>
    <submittedName>
        <fullName evidence="3">Oidioi.mRNA.OKI2018_I69.PAR.g11784.t1.cds</fullName>
    </submittedName>
</protein>
<organism evidence="3 4">
    <name type="scientific">Oikopleura dioica</name>
    <name type="common">Tunicate</name>
    <dbReference type="NCBI Taxonomy" id="34765"/>
    <lineage>
        <taxon>Eukaryota</taxon>
        <taxon>Metazoa</taxon>
        <taxon>Chordata</taxon>
        <taxon>Tunicata</taxon>
        <taxon>Appendicularia</taxon>
        <taxon>Copelata</taxon>
        <taxon>Oikopleuridae</taxon>
        <taxon>Oikopleura</taxon>
    </lineage>
</organism>
<evidence type="ECO:0000256" key="2">
    <source>
        <dbReference type="SAM" id="SignalP"/>
    </source>
</evidence>
<sequence length="557" mass="62912">MRCALISTFIAASDVLADTDCGKLQGPLSGLECGEERWCSNGFTCNIQADSCDYTCEENCPSVILIGNAPTDEDLPGRQETSVLGEVCQSSAFEDRRKDLEHYKCSMSNEGLIVSVTVPDVVRLYDWDTRKITLIPKSVADKQDPKKPTTVFESIGATDQNACIGIASNGFVHFNVSQNENCRFDKSDFDNGMHEYKFTVGYDDLVDDTNPLKDGTFPVIKYGRQWDLSCSLDGLGANSVEVSASGDRLLDLMDDTEKIDFDLEVFGANDFKTPFTTKNIDPMVEEIPYAYFKASAFIKNEFPDDETDHFLHIKRCNAELIDTSGQSLQTQRLLFKGCKEDNAFADRNVLQYDRVLMDAYNSDYFRLHLWKPHGYGEYEFSVTCHMSVCTMADVLAGNKHCIDNCDRYDAFKSNGRKRRSTTFDESLIPRHEVSKTIRIKFLEHGSAPSPKIIHISDDIISLPDIEVLDNKNRFVPLDVYYHENNVESSGEEFKPEITLKISPDNSVDDEHRFPTEIRNIPENNFQLNNRNIALISIGIICINAFVLILIISRCKQN</sequence>
<feature type="signal peptide" evidence="2">
    <location>
        <begin position="1"/>
        <end position="17"/>
    </location>
</feature>
<dbReference type="EMBL" id="OU015568">
    <property type="protein sequence ID" value="CAG5088234.1"/>
    <property type="molecule type" value="Genomic_DNA"/>
</dbReference>
<evidence type="ECO:0000313" key="4">
    <source>
        <dbReference type="Proteomes" id="UP001158576"/>
    </source>
</evidence>
<gene>
    <name evidence="3" type="ORF">OKIOD_LOCUS3342</name>
</gene>
<accession>A0ABN7RXB1</accession>
<keyword evidence="4" id="KW-1185">Reference proteome</keyword>
<keyword evidence="1" id="KW-1133">Transmembrane helix</keyword>
<reference evidence="3 4" key="1">
    <citation type="submission" date="2021-04" db="EMBL/GenBank/DDBJ databases">
        <authorList>
            <person name="Bliznina A."/>
        </authorList>
    </citation>
    <scope>NUCLEOTIDE SEQUENCE [LARGE SCALE GENOMIC DNA]</scope>
</reference>
<feature type="chain" id="PRO_5045036540" evidence="2">
    <location>
        <begin position="18"/>
        <end position="557"/>
    </location>
</feature>
<evidence type="ECO:0000313" key="3">
    <source>
        <dbReference type="EMBL" id="CAG5088234.1"/>
    </source>
</evidence>
<keyword evidence="1" id="KW-0472">Membrane</keyword>
<keyword evidence="1" id="KW-0812">Transmembrane</keyword>
<name>A0ABN7RXB1_OIKDI</name>
<keyword evidence="2" id="KW-0732">Signal</keyword>
<evidence type="ECO:0000256" key="1">
    <source>
        <dbReference type="SAM" id="Phobius"/>
    </source>
</evidence>
<dbReference type="Proteomes" id="UP001158576">
    <property type="component" value="Chromosome PAR"/>
</dbReference>
<feature type="transmembrane region" description="Helical" evidence="1">
    <location>
        <begin position="532"/>
        <end position="551"/>
    </location>
</feature>